<evidence type="ECO:0000256" key="2">
    <source>
        <dbReference type="ARBA" id="ARBA00007405"/>
    </source>
</evidence>
<dbReference type="Pfam" id="PF02867">
    <property type="entry name" value="Ribonuc_red_lgC"/>
    <property type="match status" value="1"/>
</dbReference>
<evidence type="ECO:0000256" key="10">
    <source>
        <dbReference type="ARBA" id="ARBA00023285"/>
    </source>
</evidence>
<dbReference type="Pfam" id="PF00317">
    <property type="entry name" value="Ribonuc_red_lgN"/>
    <property type="match status" value="1"/>
</dbReference>
<dbReference type="PROSITE" id="PS50819">
    <property type="entry name" value="INTEIN_ENDONUCLEASE"/>
    <property type="match status" value="2"/>
</dbReference>
<dbReference type="CDD" id="cd00081">
    <property type="entry name" value="Hint"/>
    <property type="match status" value="2"/>
</dbReference>
<protein>
    <recommendedName>
        <fullName evidence="13">Ribonucleoside-diphosphate reductase</fullName>
        <ecNumber evidence="13">1.17.4.1</ecNumber>
    </recommendedName>
</protein>
<dbReference type="STRING" id="1797513.A2782_01150"/>
<dbReference type="InterPro" id="IPR030934">
    <property type="entry name" value="Intein_C"/>
</dbReference>
<dbReference type="SMART" id="SM00305">
    <property type="entry name" value="HintC"/>
    <property type="match status" value="1"/>
</dbReference>
<dbReference type="InterPro" id="IPR050862">
    <property type="entry name" value="RdRp_reductase_class-2"/>
</dbReference>
<dbReference type="Gene3D" id="3.30.160.90">
    <property type="match status" value="1"/>
</dbReference>
<reference evidence="15 16" key="1">
    <citation type="journal article" date="2016" name="Nat. Commun.">
        <title>Thousands of microbial genomes shed light on interconnected biogeochemical processes in an aquifer system.</title>
        <authorList>
            <person name="Anantharaman K."/>
            <person name="Brown C.T."/>
            <person name="Hug L.A."/>
            <person name="Sharon I."/>
            <person name="Castelle C.J."/>
            <person name="Probst A.J."/>
            <person name="Thomas B.C."/>
            <person name="Singh A."/>
            <person name="Wilkins M.J."/>
            <person name="Karaoz U."/>
            <person name="Brodie E.L."/>
            <person name="Williams K.H."/>
            <person name="Hubbard S.S."/>
            <person name="Banfield J.F."/>
        </authorList>
    </citation>
    <scope>NUCLEOTIDE SEQUENCE [LARGE SCALE GENOMIC DNA]</scope>
</reference>
<keyword evidence="6" id="KW-0068">Autocatalytic cleavage</keyword>
<evidence type="ECO:0000256" key="7">
    <source>
        <dbReference type="ARBA" id="ARBA00023000"/>
    </source>
</evidence>
<dbReference type="PRINTS" id="PR00379">
    <property type="entry name" value="INTEIN"/>
</dbReference>
<keyword evidence="7" id="KW-0651">Protein splicing</keyword>
<dbReference type="PANTHER" id="PTHR43371">
    <property type="entry name" value="VITAMIN B12-DEPENDENT RIBONUCLEOTIDE REDUCTASE"/>
    <property type="match status" value="1"/>
</dbReference>
<dbReference type="InterPro" id="IPR003586">
    <property type="entry name" value="Hint_dom_C"/>
</dbReference>
<dbReference type="InterPro" id="IPR004860">
    <property type="entry name" value="LAGLIDADG_dom"/>
</dbReference>
<evidence type="ECO:0000256" key="9">
    <source>
        <dbReference type="ARBA" id="ARBA00023116"/>
    </source>
</evidence>
<evidence type="ECO:0000256" key="1">
    <source>
        <dbReference type="ARBA" id="ARBA00001922"/>
    </source>
</evidence>
<evidence type="ECO:0000259" key="14">
    <source>
        <dbReference type="PROSITE" id="PS50819"/>
    </source>
</evidence>
<dbReference type="InterPro" id="IPR000788">
    <property type="entry name" value="RNR_lg_C"/>
</dbReference>
<dbReference type="GO" id="GO:0005524">
    <property type="term" value="F:ATP binding"/>
    <property type="evidence" value="ECO:0007669"/>
    <property type="project" value="InterPro"/>
</dbReference>
<dbReference type="GO" id="GO:0071897">
    <property type="term" value="P:DNA biosynthetic process"/>
    <property type="evidence" value="ECO:0007669"/>
    <property type="project" value="UniProtKB-KW"/>
</dbReference>
<keyword evidence="8 13" id="KW-0560">Oxidoreductase</keyword>
<dbReference type="InterPro" id="IPR027434">
    <property type="entry name" value="Homing_endonucl"/>
</dbReference>
<dbReference type="EC" id="1.17.4.1" evidence="13"/>
<sequence>MKTTEEILKIGFQIPPVPERLPEPQLSETALYIAKTRYARRNEKGQPEETAREMFWRVAYNISTAELLYGVDQSQVMVRAESFYKLLSSQRFIPNTPTMLNAGKPMQQLSACFVLPVEDTMASIGKTLVDMVLIHKSGGGCISGDARVWSTFCGIEPIEVLFSRATADGRKGLTQGAGIAYDVGDLNIKTVSMNPKTGEAGLQKVTHVWKYNVPAEDQLIVTTVEGTRVQTSAWHPFMVLRGTSMVEVRADRLTPGDIVLGPGKAERYWPWKKLKSVGGVKIDSDLGWLVGFTLGDGSFGYVKALRQYRVRWFSGTKDVLEKVQSVLAKQGIRVSIQKDRRGLFSVSTLNQKFVHRLLAICGLEKFGPKDTLIRVPEIIGKSPIKVVKAFLAGLVDSDGYVAVDGSPSYCSVSRAMAEDLSALVSLLGYRTSLKEKDPYGKGKRPTYILQICPLPQVNQLAVDLAPYLANKLRQSRLQSSSRKQTSLPLNFCLWRDKLVSAGLSSPRGAKKKGIFAAELSIWASHNRVRRGDIAVIAKHLSKKDKSSASLLERIANSGQEVRTISKAKIAKTYYDLSVGDWNTYAAGQSGLVMIHNTGFSFSRLRPYGDVIASSGGTTVGPCSFLQAYNDVTSQVKQGGVRRGANMGIMHITHPDILRFAVMKVDEFSLTNFNISVTVIEEWMEQAKKDEKFVKSEPEWEEVINEIKAAQAIRDVDLKLKKVEEGVAKLYDLVRATEDGEGYELINPRTGEVADRLNAHKVFLLITQLAWHYGDPGMIMIDRINKSGANPTPALGQIEATNPCVTGDTLISTQEGLVTMKDVVVSHFAGGKRYGGNMSLIIDKRTLDPNESGTMASSAIKFYDVGIRDVLKLVTKTGLELKATANHRVLAPSGWVELKNLKSGDKVLIQSGKGDFGQNYDLPVQARGVNLPIRWSKELGQILGWLIGDGWLRDGDENLRVGFTFGEDDREVLEYFQKIINNWYGKDIKFVKRERNTYHLSYHSKVLVDFFMQLGVKPLKASDKVVPESIYTAPEEAVVGFIQGLFSADGTVRGGNTKTNSDWVALTSKSKKLLQGVQLLLLNLGIKSSIFDRRRKLRTGMFPYQAKDGSIRTYSTDGILYELGIFSASREKFKTEIGFINKSKQTRLKELNLHTIRKLKNPFLDVVTSVEECGKERVYDVTEPMSHSVIANGLIVHQCGEQPLLPYDSCTLGSINVGKFVKDGTIDYEGLALAAEEAVHFLDNVLDMNSYPIPEIREMAHKIRRIGLGLMGFADLLVQLGIGYNSEEGLAVAEDVMSFVHKHAKEASARLADTRGVFPSWEGSIYDPQSPHFLGTELKVRNGAITTIAPTGTIAMLADASSGIEPYFGLSYAKNTIEGKRLFTTNPFFLKIAKDEGFYFDKLLEKIEQNGGSVQGLSEVPQKWQAVFVVTKDISPEWHVRMQAAFQKHVDNAISKTINFPNAATVGEVRQAYMMVYEMGCKGITIYRDGSRVKQVLEVKKDKSYYDQLAAPTPLVLGPVKAPTEAWGVRIKKKSDVGNVYTAVFNTDEGMPVEVFVTVGKSGGYVAGAAEVTGRLASLALKHGASLEEVASELIGIACGTPYGIGPMAILSMFDAAGKAILETSLNRQLPLEENNTTDTAVKPGAYASGMENGNGHSETTDVFNYSALQSYQSMFAACPDCGSALMVIEGCKKCSNPACGFSKC</sequence>
<dbReference type="PROSITE" id="PS50817">
    <property type="entry name" value="INTEIN_N_TER"/>
    <property type="match status" value="2"/>
</dbReference>
<dbReference type="EMBL" id="MHBW01000010">
    <property type="protein sequence ID" value="OGY09410.1"/>
    <property type="molecule type" value="Genomic_DNA"/>
</dbReference>
<name>A0A1G1V1Z4_9BACT</name>
<dbReference type="GO" id="GO:0009263">
    <property type="term" value="P:deoxyribonucleotide biosynthetic process"/>
    <property type="evidence" value="ECO:0007669"/>
    <property type="project" value="UniProtKB-KW"/>
</dbReference>
<evidence type="ECO:0000256" key="4">
    <source>
        <dbReference type="ARBA" id="ARBA00022634"/>
    </source>
</evidence>
<dbReference type="SMART" id="SM00306">
    <property type="entry name" value="HintN"/>
    <property type="match status" value="2"/>
</dbReference>
<comment type="function">
    <text evidence="13">Provides the precursors necessary for DNA synthesis. Catalyzes the biosynthesis of deoxyribonucleotides from the corresponding ribonucleotides.</text>
</comment>
<comment type="similarity">
    <text evidence="2">Belongs to the ribonucleoside diphosphate reductase class-2 family.</text>
</comment>
<dbReference type="Gene3D" id="3.20.70.20">
    <property type="match status" value="3"/>
</dbReference>
<keyword evidence="3" id="KW-0846">Cobalamin</keyword>
<evidence type="ECO:0000256" key="3">
    <source>
        <dbReference type="ARBA" id="ARBA00022628"/>
    </source>
</evidence>
<dbReference type="GO" id="GO:0004519">
    <property type="term" value="F:endonuclease activity"/>
    <property type="evidence" value="ECO:0007669"/>
    <property type="project" value="InterPro"/>
</dbReference>
<dbReference type="GO" id="GO:0016539">
    <property type="term" value="P:intein-mediated protein splicing"/>
    <property type="evidence" value="ECO:0007669"/>
    <property type="project" value="InterPro"/>
</dbReference>
<dbReference type="InterPro" id="IPR006141">
    <property type="entry name" value="Intein_N"/>
</dbReference>
<keyword evidence="10" id="KW-0170">Cobalt</keyword>
<dbReference type="InterPro" id="IPR006142">
    <property type="entry name" value="INTEIN"/>
</dbReference>
<dbReference type="Gene3D" id="2.170.16.10">
    <property type="entry name" value="Hedgehog/Intein (Hint) domain"/>
    <property type="match status" value="2"/>
</dbReference>
<dbReference type="GO" id="GO:0004748">
    <property type="term" value="F:ribonucleoside-diphosphate reductase activity, thioredoxin disulfide as acceptor"/>
    <property type="evidence" value="ECO:0007669"/>
    <property type="project" value="UniProtKB-EC"/>
</dbReference>
<comment type="similarity">
    <text evidence="13">Belongs to the ribonucleoside diphosphate reductase large chain family.</text>
</comment>
<evidence type="ECO:0000256" key="12">
    <source>
        <dbReference type="ARBA" id="ARBA00047754"/>
    </source>
</evidence>
<dbReference type="InterPro" id="IPR036844">
    <property type="entry name" value="Hint_dom_sf"/>
</dbReference>
<evidence type="ECO:0000256" key="13">
    <source>
        <dbReference type="RuleBase" id="RU003410"/>
    </source>
</evidence>
<evidence type="ECO:0000256" key="6">
    <source>
        <dbReference type="ARBA" id="ARBA00022813"/>
    </source>
</evidence>
<feature type="domain" description="DOD-type homing endonuclease" evidence="14">
    <location>
        <begin position="289"/>
        <end position="429"/>
    </location>
</feature>
<dbReference type="SUPFAM" id="SSF51294">
    <property type="entry name" value="Hedgehog/intein (Hint) domain"/>
    <property type="match status" value="2"/>
</dbReference>
<dbReference type="InterPro" id="IPR004042">
    <property type="entry name" value="Intein_endonuc_central"/>
</dbReference>
<dbReference type="InterPro" id="IPR013509">
    <property type="entry name" value="RNR_lsu_N"/>
</dbReference>
<dbReference type="SUPFAM" id="SSF55608">
    <property type="entry name" value="Homing endonucleases"/>
    <property type="match status" value="3"/>
</dbReference>
<keyword evidence="9 13" id="KW-0215">Deoxyribonucleotide synthesis</keyword>
<keyword evidence="5" id="KW-0547">Nucleotide-binding</keyword>
<evidence type="ECO:0000256" key="11">
    <source>
        <dbReference type="ARBA" id="ARBA00025437"/>
    </source>
</evidence>
<dbReference type="InterPro" id="IPR003587">
    <property type="entry name" value="Hint_dom_N"/>
</dbReference>
<gene>
    <name evidence="15" type="ORF">A2782_01150</name>
</gene>
<keyword evidence="4" id="KW-0237">DNA synthesis</keyword>
<dbReference type="Pfam" id="PF14528">
    <property type="entry name" value="LAGLIDADG_3"/>
    <property type="match status" value="3"/>
</dbReference>
<dbReference type="Proteomes" id="UP000177967">
    <property type="component" value="Unassembled WGS sequence"/>
</dbReference>
<accession>A0A1G1V1Z4</accession>
<proteinExistence type="inferred from homology"/>
<dbReference type="NCBIfam" id="TIGR01445">
    <property type="entry name" value="intein_Nterm"/>
    <property type="match status" value="2"/>
</dbReference>
<dbReference type="SUPFAM" id="SSF51998">
    <property type="entry name" value="PFL-like glycyl radical enzymes"/>
    <property type="match status" value="2"/>
</dbReference>
<evidence type="ECO:0000313" key="16">
    <source>
        <dbReference type="Proteomes" id="UP000177967"/>
    </source>
</evidence>
<dbReference type="UniPathway" id="UPA00326"/>
<feature type="domain" description="DOD-type homing endonuclease" evidence="14">
    <location>
        <begin position="941"/>
        <end position="1085"/>
    </location>
</feature>
<dbReference type="PROSITE" id="PS50818">
    <property type="entry name" value="INTEIN_C_TER"/>
    <property type="match status" value="1"/>
</dbReference>
<evidence type="ECO:0000256" key="8">
    <source>
        <dbReference type="ARBA" id="ARBA00023002"/>
    </source>
</evidence>
<comment type="caution">
    <text evidence="15">The sequence shown here is derived from an EMBL/GenBank/DDBJ whole genome shotgun (WGS) entry which is preliminary data.</text>
</comment>
<dbReference type="Gene3D" id="3.10.28.10">
    <property type="entry name" value="Homing endonucleases"/>
    <property type="match status" value="3"/>
</dbReference>
<comment type="function">
    <text evidence="11">Catalyzes the reduction of ribonucleotides to deoxyribonucleotides. May function to provide a pool of deoxyribonucleotide precursors for DNA repair during oxygen limitation and/or for immediate growth after restoration of oxygen.</text>
</comment>
<dbReference type="Pfam" id="PF14890">
    <property type="entry name" value="Intein_splicing"/>
    <property type="match status" value="2"/>
</dbReference>
<comment type="catalytic activity">
    <reaction evidence="12 13">
        <text>a 2'-deoxyribonucleoside 5'-diphosphate + [thioredoxin]-disulfide + H2O = a ribonucleoside 5'-diphosphate + [thioredoxin]-dithiol</text>
        <dbReference type="Rhea" id="RHEA:23252"/>
        <dbReference type="Rhea" id="RHEA-COMP:10698"/>
        <dbReference type="Rhea" id="RHEA-COMP:10700"/>
        <dbReference type="ChEBI" id="CHEBI:15377"/>
        <dbReference type="ChEBI" id="CHEBI:29950"/>
        <dbReference type="ChEBI" id="CHEBI:50058"/>
        <dbReference type="ChEBI" id="CHEBI:57930"/>
        <dbReference type="ChEBI" id="CHEBI:73316"/>
        <dbReference type="EC" id="1.17.4.1"/>
    </reaction>
</comment>
<dbReference type="GO" id="GO:0031419">
    <property type="term" value="F:cobalamin binding"/>
    <property type="evidence" value="ECO:0007669"/>
    <property type="project" value="UniProtKB-KW"/>
</dbReference>
<dbReference type="PANTHER" id="PTHR43371:SF1">
    <property type="entry name" value="RIBONUCLEOSIDE-DIPHOSPHATE REDUCTASE"/>
    <property type="match status" value="1"/>
</dbReference>
<organism evidence="15 16">
    <name type="scientific">Candidatus Blackburnbacteria bacterium RIFCSPHIGHO2_01_FULL_43_15b</name>
    <dbReference type="NCBI Taxonomy" id="1797513"/>
    <lineage>
        <taxon>Bacteria</taxon>
        <taxon>Candidatus Blackburniibacteriota</taxon>
    </lineage>
</organism>
<evidence type="ECO:0000256" key="5">
    <source>
        <dbReference type="ARBA" id="ARBA00022741"/>
    </source>
</evidence>
<evidence type="ECO:0000313" key="15">
    <source>
        <dbReference type="EMBL" id="OGY09410.1"/>
    </source>
</evidence>
<comment type="cofactor">
    <cofactor evidence="1">
        <name>adenosylcob(III)alamin</name>
        <dbReference type="ChEBI" id="CHEBI:18408"/>
    </cofactor>
</comment>
<dbReference type="Pfam" id="PF12637">
    <property type="entry name" value="TSCPD"/>
    <property type="match status" value="1"/>
</dbReference>
<dbReference type="InterPro" id="IPR024434">
    <property type="entry name" value="TSCPD_dom"/>
</dbReference>